<dbReference type="AlphaFoldDB" id="A0A1M6E655"/>
<dbReference type="Gene3D" id="2.70.98.40">
    <property type="entry name" value="Glycoside hydrolase, family 65, N-terminal domain"/>
    <property type="match status" value="1"/>
</dbReference>
<dbReference type="InterPro" id="IPR037018">
    <property type="entry name" value="GH65_N"/>
</dbReference>
<feature type="domain" description="Glycoside hydrolase family 65 N-terminal" evidence="3">
    <location>
        <begin position="37"/>
        <end position="208"/>
    </location>
</feature>
<dbReference type="RefSeq" id="WP_019386669.1">
    <property type="nucleotide sequence ID" value="NZ_ALIH01000002.1"/>
</dbReference>
<evidence type="ECO:0000256" key="1">
    <source>
        <dbReference type="SAM" id="SignalP"/>
    </source>
</evidence>
<evidence type="ECO:0000313" key="5">
    <source>
        <dbReference type="Proteomes" id="UP000184396"/>
    </source>
</evidence>
<dbReference type="InterPro" id="IPR008928">
    <property type="entry name" value="6-hairpin_glycosidase_sf"/>
</dbReference>
<protein>
    <submittedName>
        <fullName evidence="4">Trehalose and maltose hydrolase (Possible phosphorylase)</fullName>
    </submittedName>
</protein>
<keyword evidence="1" id="KW-0732">Signal</keyword>
<dbReference type="OrthoDB" id="9802600at2"/>
<reference evidence="4 5" key="1">
    <citation type="submission" date="2016-11" db="EMBL/GenBank/DDBJ databases">
        <authorList>
            <person name="Jaros S."/>
            <person name="Januszkiewicz K."/>
            <person name="Wedrychowicz H."/>
        </authorList>
    </citation>
    <scope>NUCLEOTIDE SEQUENCE [LARGE SCALE GENOMIC DNA]</scope>
    <source>
        <strain evidence="4 5">CGMCC 1.12213</strain>
    </source>
</reference>
<sequence>MKFYWSLLLCFNVVLLSAQNDGWHISTTNKANYTGIVVANGRIGVLPSEKPFKTKQIILNNVYEKASQLGVSKILEGMNFGNLDISIDDEMVDETNIYNWKQTLNMKAGSFTTSFKFKDKATISYTFYALRNVPYSSYIDIKVEALQSLKIKAIGKIESNDLYKNPISTFRILKDLETTMPILQTVANTEFGRHTVATSATFIWHDINSTREHQRPELHHNKVSDLDNQLSFEKSIKKNNTLEFAWTAAQCTTQDFDDPQNESERFVIFNLLTPKSDLLKQHFDLWANLWEGDIIIEGDLQTQQDVRLALYHLYAFGRGDSNLSIAPMGLSSQNYNGHIFWDTELWMYPPILLLNQDIARSLVNYRSDRIKKAQEKAINFGYKGAMFPWESDDTGEEATPAWALTGTFEHHITADVGIAFWNYYRVTKDKKWLIERGYPMLKEVADYWVSRSTKNADNTYSIKNVVGANEDAPNVNDNAFTNGSAITALKYAVLAANELNIPANPMWQDVADHIKIHKFPDGTTMEHSKYAGENIKQADVNLLAFPLNVINDKETIIKDLKYYEPKIRIDGPTMGKSALAAIYARLGDANNAYRLFKESYVPNKRPPFGALSETATGHEPYFATGAGGMLQTILFGFGGLHLTDEGIVQKQPILPKEWKSLTLKGIGVDKKTYSITH</sequence>
<feature type="signal peptide" evidence="1">
    <location>
        <begin position="1"/>
        <end position="20"/>
    </location>
</feature>
<dbReference type="eggNOG" id="COG1554">
    <property type="taxonomic scope" value="Bacteria"/>
</dbReference>
<dbReference type="SUPFAM" id="SSF48208">
    <property type="entry name" value="Six-hairpin glycosidases"/>
    <property type="match status" value="1"/>
</dbReference>
<dbReference type="STRING" id="1178825.SAMN05216261_1804"/>
<keyword evidence="5" id="KW-1185">Reference proteome</keyword>
<organism evidence="4 5">
    <name type="scientific">Algibacter luteus</name>
    <dbReference type="NCBI Taxonomy" id="1178825"/>
    <lineage>
        <taxon>Bacteria</taxon>
        <taxon>Pseudomonadati</taxon>
        <taxon>Bacteroidota</taxon>
        <taxon>Flavobacteriia</taxon>
        <taxon>Flavobacteriales</taxon>
        <taxon>Flavobacteriaceae</taxon>
        <taxon>Algibacter</taxon>
    </lineage>
</organism>
<proteinExistence type="predicted"/>
<evidence type="ECO:0000313" key="4">
    <source>
        <dbReference type="EMBL" id="SHI80962.1"/>
    </source>
</evidence>
<feature type="chain" id="PRO_5009916963" evidence="1">
    <location>
        <begin position="21"/>
        <end position="677"/>
    </location>
</feature>
<gene>
    <name evidence="4" type="ORF">SAMN05216261_1804</name>
</gene>
<feature type="domain" description="Glycoside hydrolase family 65 central catalytic" evidence="2">
    <location>
        <begin position="307"/>
        <end position="503"/>
    </location>
</feature>
<dbReference type="Proteomes" id="UP000184396">
    <property type="component" value="Unassembled WGS sequence"/>
</dbReference>
<dbReference type="GO" id="GO:0004553">
    <property type="term" value="F:hydrolase activity, hydrolyzing O-glycosyl compounds"/>
    <property type="evidence" value="ECO:0007669"/>
    <property type="project" value="TreeGrafter"/>
</dbReference>
<dbReference type="PANTHER" id="PTHR11051">
    <property type="entry name" value="GLYCOSYL HYDROLASE-RELATED"/>
    <property type="match status" value="1"/>
</dbReference>
<dbReference type="InterPro" id="IPR012341">
    <property type="entry name" value="6hp_glycosidase-like_sf"/>
</dbReference>
<dbReference type="GO" id="GO:0005975">
    <property type="term" value="P:carbohydrate metabolic process"/>
    <property type="evidence" value="ECO:0007669"/>
    <property type="project" value="InterPro"/>
</dbReference>
<evidence type="ECO:0000259" key="3">
    <source>
        <dbReference type="Pfam" id="PF03636"/>
    </source>
</evidence>
<keyword evidence="4" id="KW-0378">Hydrolase</keyword>
<dbReference type="Pfam" id="PF03632">
    <property type="entry name" value="Glyco_hydro_65m"/>
    <property type="match status" value="1"/>
</dbReference>
<dbReference type="InterPro" id="IPR005196">
    <property type="entry name" value="Glyco_hydro_65_N"/>
</dbReference>
<accession>A0A1M6E655</accession>
<name>A0A1M6E655_9FLAO</name>
<dbReference type="Pfam" id="PF03636">
    <property type="entry name" value="Glyco_hydro_65N"/>
    <property type="match status" value="1"/>
</dbReference>
<dbReference type="PANTHER" id="PTHR11051:SF8">
    <property type="entry name" value="PROTEIN-GLUCOSYLGALACTOSYLHYDROXYLYSINE GLUCOSIDASE"/>
    <property type="match status" value="1"/>
</dbReference>
<evidence type="ECO:0000259" key="2">
    <source>
        <dbReference type="Pfam" id="PF03632"/>
    </source>
</evidence>
<dbReference type="Gene3D" id="1.50.10.10">
    <property type="match status" value="1"/>
</dbReference>
<dbReference type="InterPro" id="IPR005195">
    <property type="entry name" value="Glyco_hydro_65_M"/>
</dbReference>
<dbReference type="EMBL" id="FQYK01000004">
    <property type="protein sequence ID" value="SHI80962.1"/>
    <property type="molecule type" value="Genomic_DNA"/>
</dbReference>